<dbReference type="PANTHER" id="PTHR38011">
    <property type="entry name" value="DIHYDROFOLATE REDUCTASE FAMILY PROTEIN (AFU_ORTHOLOGUE AFUA_8G06820)"/>
    <property type="match status" value="1"/>
</dbReference>
<feature type="binding site" evidence="16">
    <location>
        <position position="92"/>
    </location>
    <ligand>
        <name>Zn(2+)</name>
        <dbReference type="ChEBI" id="CHEBI:29105"/>
        <note>catalytic</note>
    </ligand>
</feature>
<evidence type="ECO:0000256" key="7">
    <source>
        <dbReference type="ARBA" id="ARBA00022723"/>
    </source>
</evidence>
<dbReference type="GO" id="GO:0050661">
    <property type="term" value="F:NADP binding"/>
    <property type="evidence" value="ECO:0007669"/>
    <property type="project" value="InterPro"/>
</dbReference>
<evidence type="ECO:0000256" key="1">
    <source>
        <dbReference type="ARBA" id="ARBA00002151"/>
    </source>
</evidence>
<feature type="binding site" evidence="15">
    <location>
        <position position="162"/>
    </location>
    <ligand>
        <name>NADP(+)</name>
        <dbReference type="ChEBI" id="CHEBI:58349"/>
    </ligand>
</feature>
<dbReference type="Pfam" id="PF00383">
    <property type="entry name" value="dCMP_cyt_deam_1"/>
    <property type="match status" value="1"/>
</dbReference>
<gene>
    <name evidence="18" type="primary">ribD</name>
    <name evidence="18" type="ORF">BN1209_1136</name>
</gene>
<dbReference type="Gene3D" id="3.40.430.10">
    <property type="entry name" value="Dihydrofolate Reductase, subunit A"/>
    <property type="match status" value="1"/>
</dbReference>
<evidence type="ECO:0000256" key="4">
    <source>
        <dbReference type="ARBA" id="ARBA00005259"/>
    </source>
</evidence>
<dbReference type="Gene3D" id="3.40.140.10">
    <property type="entry name" value="Cytidine Deaminase, domain 2"/>
    <property type="match status" value="1"/>
</dbReference>
<dbReference type="InterPro" id="IPR016192">
    <property type="entry name" value="APOBEC/CMP_deaminase_Zn-bd"/>
</dbReference>
<comment type="similarity">
    <text evidence="5 13">In the C-terminal section; belongs to the HTP reductase family.</text>
</comment>
<dbReference type="GO" id="GO:0009231">
    <property type="term" value="P:riboflavin biosynthetic process"/>
    <property type="evidence" value="ECO:0007669"/>
    <property type="project" value="UniProtKB-UniPathway"/>
</dbReference>
<feature type="binding site" evidence="15">
    <location>
        <position position="176"/>
    </location>
    <ligand>
        <name>substrate</name>
    </ligand>
</feature>
<dbReference type="InterPro" id="IPR050765">
    <property type="entry name" value="Riboflavin_Biosynth_HTPR"/>
</dbReference>
<evidence type="ECO:0000313" key="18">
    <source>
        <dbReference type="EMBL" id="CEN56176.1"/>
    </source>
</evidence>
<evidence type="ECO:0000256" key="9">
    <source>
        <dbReference type="ARBA" id="ARBA00022833"/>
    </source>
</evidence>
<evidence type="ECO:0000256" key="10">
    <source>
        <dbReference type="ARBA" id="ARBA00022857"/>
    </source>
</evidence>
<organism evidence="18 19">
    <name type="scientific">Candidatus Methylopumilus turicensis</name>
    <dbReference type="NCBI Taxonomy" id="1581680"/>
    <lineage>
        <taxon>Bacteria</taxon>
        <taxon>Pseudomonadati</taxon>
        <taxon>Pseudomonadota</taxon>
        <taxon>Betaproteobacteria</taxon>
        <taxon>Nitrosomonadales</taxon>
        <taxon>Methylophilaceae</taxon>
        <taxon>Candidatus Methylopumilus</taxon>
    </lineage>
</organism>
<evidence type="ECO:0000256" key="14">
    <source>
        <dbReference type="PIRSR" id="PIRSR006769-1"/>
    </source>
</evidence>
<comment type="catalytic activity">
    <reaction evidence="13">
        <text>2,5-diamino-6-hydroxy-4-(5-phosphoribosylamino)-pyrimidine + H2O + H(+) = 5-amino-6-(5-phospho-D-ribosylamino)uracil + NH4(+)</text>
        <dbReference type="Rhea" id="RHEA:21868"/>
        <dbReference type="ChEBI" id="CHEBI:15377"/>
        <dbReference type="ChEBI" id="CHEBI:15378"/>
        <dbReference type="ChEBI" id="CHEBI:28938"/>
        <dbReference type="ChEBI" id="CHEBI:58453"/>
        <dbReference type="ChEBI" id="CHEBI:58614"/>
        <dbReference type="EC" id="3.5.4.26"/>
    </reaction>
</comment>
<comment type="cofactor">
    <cofactor evidence="13 16">
        <name>Zn(2+)</name>
        <dbReference type="ChEBI" id="CHEBI:29105"/>
    </cofactor>
    <text evidence="13 16">Binds 1 zinc ion.</text>
</comment>
<keyword evidence="11 13" id="KW-0560">Oxidoreductase</keyword>
<dbReference type="SUPFAM" id="SSF53597">
    <property type="entry name" value="Dihydrofolate reductase-like"/>
    <property type="match status" value="1"/>
</dbReference>
<feature type="binding site" evidence="15">
    <location>
        <begin position="300"/>
        <end position="306"/>
    </location>
    <ligand>
        <name>NADP(+)</name>
        <dbReference type="ChEBI" id="CHEBI:58349"/>
    </ligand>
</feature>
<evidence type="ECO:0000256" key="16">
    <source>
        <dbReference type="PIRSR" id="PIRSR006769-3"/>
    </source>
</evidence>
<protein>
    <recommendedName>
        <fullName evidence="13">Riboflavin biosynthesis protein RibD</fullName>
    </recommendedName>
    <domain>
        <recommendedName>
            <fullName evidence="13">Diaminohydroxyphosphoribosylaminopyrimidine deaminase</fullName>
            <shortName evidence="13">DRAP deaminase</shortName>
            <ecNumber evidence="13">3.5.4.26</ecNumber>
        </recommendedName>
        <alternativeName>
            <fullName evidence="13">Riboflavin-specific deaminase</fullName>
        </alternativeName>
    </domain>
    <domain>
        <recommendedName>
            <fullName evidence="13">5-amino-6-(5-phosphoribosylamino)uracil reductase</fullName>
            <ecNumber evidence="13">1.1.1.193</ecNumber>
        </recommendedName>
        <alternativeName>
            <fullName evidence="13">HTP reductase</fullName>
        </alternativeName>
    </domain>
</protein>
<dbReference type="InterPro" id="IPR002734">
    <property type="entry name" value="RibDG_C"/>
</dbReference>
<dbReference type="KEGG" id="mbac:BN1209_1136"/>
<feature type="binding site" evidence="15">
    <location>
        <position position="298"/>
    </location>
    <ligand>
        <name>substrate</name>
    </ligand>
</feature>
<sequence length="369" mass="39847">MMFTQADHEYMSLALRLAEQGLYTSTPNPRVGCVIVNHGQIIGQGAHLKAGEPHAEIMALGDAQANFPKLIQGADVYVTLEPCSHFGRTPPCADALIKAGVKRVIAAMQDPNPQVAGSGLARLKAAGLEVKHGLMEAQARELNVGFISRMTNHRPFVRTKIAASLDGKTGLANGESKWITGEAARQDVQHWRARSCAILTGIETVLADDPQMNVRHTSHARQPLRVVVDSQLRLSPSAKILAGGNTLVAYLRDAENKAEALTNAGATLIKLQASDGKVCLKQLLSHLAEYGINEVTVEAGQTLNGALLSLNLIDEFVFYYAPTLLGADARGMFAIPVLKNMEEKVQLSILDVRQFGQDIRIRAKPISKP</sequence>
<comment type="similarity">
    <text evidence="4 13">In the N-terminal section; belongs to the cytidine and deoxycytidylate deaminase family.</text>
</comment>
<keyword evidence="9 13" id="KW-0862">Zinc</keyword>
<dbReference type="InterPro" id="IPR024072">
    <property type="entry name" value="DHFR-like_dom_sf"/>
</dbReference>
<feature type="active site" description="Proton donor" evidence="14">
    <location>
        <position position="56"/>
    </location>
</feature>
<comment type="pathway">
    <text evidence="2 13">Cofactor biosynthesis; riboflavin biosynthesis; 5-amino-6-(D-ribitylamino)uracil from GTP: step 2/4.</text>
</comment>
<evidence type="ECO:0000256" key="6">
    <source>
        <dbReference type="ARBA" id="ARBA00022619"/>
    </source>
</evidence>
<keyword evidence="12" id="KW-0511">Multifunctional enzyme</keyword>
<dbReference type="SUPFAM" id="SSF53927">
    <property type="entry name" value="Cytidine deaminase-like"/>
    <property type="match status" value="1"/>
</dbReference>
<evidence type="ECO:0000256" key="2">
    <source>
        <dbReference type="ARBA" id="ARBA00004882"/>
    </source>
</evidence>
<dbReference type="NCBIfam" id="TIGR00227">
    <property type="entry name" value="ribD_Cterm"/>
    <property type="match status" value="1"/>
</dbReference>
<feature type="binding site" evidence="15">
    <location>
        <position position="215"/>
    </location>
    <ligand>
        <name>substrate</name>
    </ligand>
</feature>
<evidence type="ECO:0000256" key="13">
    <source>
        <dbReference type="PIRNR" id="PIRNR006769"/>
    </source>
</evidence>
<evidence type="ECO:0000256" key="12">
    <source>
        <dbReference type="ARBA" id="ARBA00023268"/>
    </source>
</evidence>
<feature type="binding site" evidence="15">
    <location>
        <position position="178"/>
    </location>
    <ligand>
        <name>NADP(+)</name>
        <dbReference type="ChEBI" id="CHEBI:58349"/>
    </ligand>
</feature>
<dbReference type="NCBIfam" id="TIGR00326">
    <property type="entry name" value="eubact_ribD"/>
    <property type="match status" value="1"/>
</dbReference>
<dbReference type="Proteomes" id="UP000056322">
    <property type="component" value="Chromosome 1"/>
</dbReference>
<dbReference type="Pfam" id="PF01872">
    <property type="entry name" value="RibD_C"/>
    <property type="match status" value="1"/>
</dbReference>
<dbReference type="EMBL" id="LN794158">
    <property type="protein sequence ID" value="CEN56176.1"/>
    <property type="molecule type" value="Genomic_DNA"/>
</dbReference>
<evidence type="ECO:0000256" key="3">
    <source>
        <dbReference type="ARBA" id="ARBA00004910"/>
    </source>
</evidence>
<dbReference type="PROSITE" id="PS51747">
    <property type="entry name" value="CYT_DCMP_DEAMINASES_2"/>
    <property type="match status" value="1"/>
</dbReference>
<evidence type="ECO:0000313" key="19">
    <source>
        <dbReference type="Proteomes" id="UP000056322"/>
    </source>
</evidence>
<evidence type="ECO:0000256" key="15">
    <source>
        <dbReference type="PIRSR" id="PIRSR006769-2"/>
    </source>
</evidence>
<keyword evidence="8 13" id="KW-0378">Hydrolase</keyword>
<dbReference type="PROSITE" id="PS00903">
    <property type="entry name" value="CYT_DCMP_DEAMINASES_1"/>
    <property type="match status" value="1"/>
</dbReference>
<feature type="binding site" evidence="15">
    <location>
        <position position="204"/>
    </location>
    <ligand>
        <name>NADP(+)</name>
        <dbReference type="ChEBI" id="CHEBI:58349"/>
    </ligand>
</feature>
<dbReference type="STRING" id="1581680.BN1209_1136"/>
<feature type="binding site" evidence="15">
    <location>
        <position position="208"/>
    </location>
    <ligand>
        <name>NADP(+)</name>
        <dbReference type="ChEBI" id="CHEBI:58349"/>
    </ligand>
</feature>
<dbReference type="UniPathway" id="UPA00275">
    <property type="reaction ID" value="UER00401"/>
</dbReference>
<feature type="binding site" evidence="15">
    <location>
        <position position="230"/>
    </location>
    <ligand>
        <name>NADP(+)</name>
        <dbReference type="ChEBI" id="CHEBI:58349"/>
    </ligand>
</feature>
<dbReference type="FunFam" id="3.40.140.10:FF:000025">
    <property type="entry name" value="Riboflavin biosynthesis protein RibD"/>
    <property type="match status" value="1"/>
</dbReference>
<evidence type="ECO:0000256" key="8">
    <source>
        <dbReference type="ARBA" id="ARBA00022801"/>
    </source>
</evidence>
<dbReference type="PANTHER" id="PTHR38011:SF7">
    <property type="entry name" value="2,5-DIAMINO-6-RIBOSYLAMINO-4(3H)-PYRIMIDINONE 5'-PHOSPHATE REDUCTASE"/>
    <property type="match status" value="1"/>
</dbReference>
<dbReference type="GO" id="GO:0008835">
    <property type="term" value="F:diaminohydroxyphosphoribosylaminopyrimidine deaminase activity"/>
    <property type="evidence" value="ECO:0007669"/>
    <property type="project" value="UniProtKB-EC"/>
</dbReference>
<name>A0A0B7IV72_9PROT</name>
<feature type="binding site" evidence="16">
    <location>
        <position position="83"/>
    </location>
    <ligand>
        <name>Zn(2+)</name>
        <dbReference type="ChEBI" id="CHEBI:29105"/>
        <note>catalytic</note>
    </ligand>
</feature>
<keyword evidence="6 13" id="KW-0686">Riboflavin biosynthesis</keyword>
<keyword evidence="10 13" id="KW-0521">NADP</keyword>
<feature type="domain" description="CMP/dCMP-type deaminase" evidence="17">
    <location>
        <begin position="5"/>
        <end position="131"/>
    </location>
</feature>
<dbReference type="EC" id="3.5.4.26" evidence="13"/>
<dbReference type="CDD" id="cd01284">
    <property type="entry name" value="Riboflavin_deaminase-reductase"/>
    <property type="match status" value="1"/>
</dbReference>
<keyword evidence="7 13" id="KW-0479">Metal-binding</keyword>
<evidence type="ECO:0000259" key="17">
    <source>
        <dbReference type="PROSITE" id="PS51747"/>
    </source>
</evidence>
<feature type="binding site" evidence="16">
    <location>
        <position position="54"/>
    </location>
    <ligand>
        <name>Zn(2+)</name>
        <dbReference type="ChEBI" id="CHEBI:29105"/>
        <note>catalytic</note>
    </ligand>
</feature>
<dbReference type="GO" id="GO:0008703">
    <property type="term" value="F:5-amino-6-(5-phosphoribosylamino)uracil reductase activity"/>
    <property type="evidence" value="ECO:0007669"/>
    <property type="project" value="UniProtKB-EC"/>
</dbReference>
<dbReference type="GO" id="GO:0008270">
    <property type="term" value="F:zinc ion binding"/>
    <property type="evidence" value="ECO:0007669"/>
    <property type="project" value="InterPro"/>
</dbReference>
<dbReference type="InterPro" id="IPR016193">
    <property type="entry name" value="Cytidine_deaminase-like"/>
</dbReference>
<dbReference type="AlphaFoldDB" id="A0A0B7IV72"/>
<reference evidence="19" key="1">
    <citation type="submission" date="2014-12" db="EMBL/GenBank/DDBJ databases">
        <authorList>
            <person name="Salcher M.M."/>
        </authorList>
    </citation>
    <scope>NUCLEOTIDE SEQUENCE [LARGE SCALE GENOMIC DNA]</scope>
    <source>
        <strain evidence="19">MMS-10A-171</strain>
    </source>
</reference>
<comment type="function">
    <text evidence="1 13">Converts 2,5-diamino-6-(ribosylamino)-4(3h)-pyrimidinone 5'-phosphate into 5-amino-6-(ribosylamino)-2,4(1h,3h)-pyrimidinedione 5'-phosphate.</text>
</comment>
<dbReference type="InterPro" id="IPR011549">
    <property type="entry name" value="RibD_C"/>
</dbReference>
<comment type="pathway">
    <text evidence="3 13">Cofactor biosynthesis; riboflavin biosynthesis; 5-amino-6-(D-ribitylamino)uracil from GTP: step 3/4.</text>
</comment>
<dbReference type="InterPro" id="IPR004794">
    <property type="entry name" value="Eubact_RibD"/>
</dbReference>
<dbReference type="HOGENOM" id="CLU_036590_1_2_4"/>
<dbReference type="PIRSF" id="PIRSF006769">
    <property type="entry name" value="RibD"/>
    <property type="match status" value="1"/>
</dbReference>
<comment type="catalytic activity">
    <reaction evidence="13">
        <text>5-amino-6-(5-phospho-D-ribitylamino)uracil + NADP(+) = 5-amino-6-(5-phospho-D-ribosylamino)uracil + NADPH + H(+)</text>
        <dbReference type="Rhea" id="RHEA:17845"/>
        <dbReference type="ChEBI" id="CHEBI:15378"/>
        <dbReference type="ChEBI" id="CHEBI:57783"/>
        <dbReference type="ChEBI" id="CHEBI:58349"/>
        <dbReference type="ChEBI" id="CHEBI:58421"/>
        <dbReference type="ChEBI" id="CHEBI:58453"/>
        <dbReference type="EC" id="1.1.1.193"/>
    </reaction>
</comment>
<evidence type="ECO:0000256" key="5">
    <source>
        <dbReference type="ARBA" id="ARBA00007417"/>
    </source>
</evidence>
<keyword evidence="19" id="KW-1185">Reference proteome</keyword>
<proteinExistence type="inferred from homology"/>
<evidence type="ECO:0000256" key="11">
    <source>
        <dbReference type="ARBA" id="ARBA00023002"/>
    </source>
</evidence>
<accession>A0A0B7IV72</accession>
<feature type="binding site" evidence="15">
    <location>
        <position position="192"/>
    </location>
    <ligand>
        <name>substrate</name>
    </ligand>
</feature>
<dbReference type="InterPro" id="IPR002125">
    <property type="entry name" value="CMP_dCMP_dom"/>
</dbReference>
<dbReference type="EC" id="1.1.1.193" evidence="13"/>